<dbReference type="EMBL" id="KZ293674">
    <property type="protein sequence ID" value="PBK88168.1"/>
    <property type="molecule type" value="Genomic_DNA"/>
</dbReference>
<keyword evidence="2" id="KW-1185">Reference proteome</keyword>
<dbReference type="AlphaFoldDB" id="A0A2H3DBC4"/>
<dbReference type="STRING" id="47427.A0A2H3DBC4"/>
<name>A0A2H3DBC4_ARMGA</name>
<evidence type="ECO:0000313" key="2">
    <source>
        <dbReference type="Proteomes" id="UP000217790"/>
    </source>
</evidence>
<reference evidence="2" key="1">
    <citation type="journal article" date="2017" name="Nat. Ecol. Evol.">
        <title>Genome expansion and lineage-specific genetic innovations in the forest pathogenic fungi Armillaria.</title>
        <authorList>
            <person name="Sipos G."/>
            <person name="Prasanna A.N."/>
            <person name="Walter M.C."/>
            <person name="O'Connor E."/>
            <person name="Balint B."/>
            <person name="Krizsan K."/>
            <person name="Kiss B."/>
            <person name="Hess J."/>
            <person name="Varga T."/>
            <person name="Slot J."/>
            <person name="Riley R."/>
            <person name="Boka B."/>
            <person name="Rigling D."/>
            <person name="Barry K."/>
            <person name="Lee J."/>
            <person name="Mihaltcheva S."/>
            <person name="LaButti K."/>
            <person name="Lipzen A."/>
            <person name="Waldron R."/>
            <person name="Moloney N.M."/>
            <person name="Sperisen C."/>
            <person name="Kredics L."/>
            <person name="Vagvoelgyi C."/>
            <person name="Patrignani A."/>
            <person name="Fitzpatrick D."/>
            <person name="Nagy I."/>
            <person name="Doyle S."/>
            <person name="Anderson J.B."/>
            <person name="Grigoriev I.V."/>
            <person name="Gueldener U."/>
            <person name="Muensterkoetter M."/>
            <person name="Nagy L.G."/>
        </authorList>
    </citation>
    <scope>NUCLEOTIDE SEQUENCE [LARGE SCALE GENOMIC DNA]</scope>
    <source>
        <strain evidence="2">Ar21-2</strain>
    </source>
</reference>
<proteinExistence type="predicted"/>
<dbReference type="OMA" id="HEADICF"/>
<sequence length="104" mass="11920">EEILIDFCELIGEHSGINMAAAVWETLQKYGSTRRIMTFIMDNATNNDTMIEEIEFRCQLEGINFSTQDSQLQCMPHTVHLTALKVPYLFLHDHEADICFVLAP</sequence>
<dbReference type="Proteomes" id="UP000217790">
    <property type="component" value="Unassembled WGS sequence"/>
</dbReference>
<dbReference type="OrthoDB" id="3259198at2759"/>
<feature type="non-terminal residue" evidence="1">
    <location>
        <position position="1"/>
    </location>
</feature>
<protein>
    <recommendedName>
        <fullName evidence="3">DUF659 domain-containing protein</fullName>
    </recommendedName>
</protein>
<accession>A0A2H3DBC4</accession>
<evidence type="ECO:0008006" key="3">
    <source>
        <dbReference type="Google" id="ProtNLM"/>
    </source>
</evidence>
<evidence type="ECO:0000313" key="1">
    <source>
        <dbReference type="EMBL" id="PBK88168.1"/>
    </source>
</evidence>
<organism evidence="1 2">
    <name type="scientific">Armillaria gallica</name>
    <name type="common">Bulbous honey fungus</name>
    <name type="synonym">Armillaria bulbosa</name>
    <dbReference type="NCBI Taxonomy" id="47427"/>
    <lineage>
        <taxon>Eukaryota</taxon>
        <taxon>Fungi</taxon>
        <taxon>Dikarya</taxon>
        <taxon>Basidiomycota</taxon>
        <taxon>Agaricomycotina</taxon>
        <taxon>Agaricomycetes</taxon>
        <taxon>Agaricomycetidae</taxon>
        <taxon>Agaricales</taxon>
        <taxon>Marasmiineae</taxon>
        <taxon>Physalacriaceae</taxon>
        <taxon>Armillaria</taxon>
    </lineage>
</organism>
<gene>
    <name evidence="1" type="ORF">ARMGADRAFT_937708</name>
</gene>
<dbReference type="InParanoid" id="A0A2H3DBC4"/>